<gene>
    <name evidence="1" type="ORF">IAA61_05265</name>
</gene>
<sequence>MADISETLKDILGDNADEKISAVLGMLGGGEGSAPSPVPDGISPELLSQAQGLLGSISSMGGDDRARLLMSLRPFMREKRQHSIDSAVKLLNLAKLSHVFKGVL</sequence>
<proteinExistence type="predicted"/>
<accession>A0A9D1MBJ6</accession>
<name>A0A9D1MBJ6_9FIRM</name>
<dbReference type="AlphaFoldDB" id="A0A9D1MBJ6"/>
<organism evidence="1 2">
    <name type="scientific">Candidatus Ornithomonoglobus merdipullorum</name>
    <dbReference type="NCBI Taxonomy" id="2840895"/>
    <lineage>
        <taxon>Bacteria</taxon>
        <taxon>Bacillati</taxon>
        <taxon>Bacillota</taxon>
        <taxon>Clostridia</taxon>
        <taxon>Candidatus Ornithomonoglobus</taxon>
    </lineage>
</organism>
<evidence type="ECO:0000313" key="1">
    <source>
        <dbReference type="EMBL" id="HIU57206.1"/>
    </source>
</evidence>
<reference evidence="1" key="1">
    <citation type="submission" date="2020-10" db="EMBL/GenBank/DDBJ databases">
        <authorList>
            <person name="Gilroy R."/>
        </authorList>
    </citation>
    <scope>NUCLEOTIDE SEQUENCE</scope>
    <source>
        <strain evidence="1">USAMLcec3-3695</strain>
    </source>
</reference>
<evidence type="ECO:0000313" key="2">
    <source>
        <dbReference type="Proteomes" id="UP000824109"/>
    </source>
</evidence>
<comment type="caution">
    <text evidence="1">The sequence shown here is derived from an EMBL/GenBank/DDBJ whole genome shotgun (WGS) entry which is preliminary data.</text>
</comment>
<dbReference type="EMBL" id="DVNB01000053">
    <property type="protein sequence ID" value="HIU57206.1"/>
    <property type="molecule type" value="Genomic_DNA"/>
</dbReference>
<reference evidence="1" key="2">
    <citation type="journal article" date="2021" name="PeerJ">
        <title>Extensive microbial diversity within the chicken gut microbiome revealed by metagenomics and culture.</title>
        <authorList>
            <person name="Gilroy R."/>
            <person name="Ravi A."/>
            <person name="Getino M."/>
            <person name="Pursley I."/>
            <person name="Horton D.L."/>
            <person name="Alikhan N.F."/>
            <person name="Baker D."/>
            <person name="Gharbi K."/>
            <person name="Hall N."/>
            <person name="Watson M."/>
            <person name="Adriaenssens E.M."/>
            <person name="Foster-Nyarko E."/>
            <person name="Jarju S."/>
            <person name="Secka A."/>
            <person name="Antonio M."/>
            <person name="Oren A."/>
            <person name="Chaudhuri R.R."/>
            <person name="La Ragione R."/>
            <person name="Hildebrand F."/>
            <person name="Pallen M.J."/>
        </authorList>
    </citation>
    <scope>NUCLEOTIDE SEQUENCE</scope>
    <source>
        <strain evidence="1">USAMLcec3-3695</strain>
    </source>
</reference>
<protein>
    <submittedName>
        <fullName evidence="1">Uncharacterized protein</fullName>
    </submittedName>
</protein>
<dbReference type="Proteomes" id="UP000824109">
    <property type="component" value="Unassembled WGS sequence"/>
</dbReference>